<dbReference type="AlphaFoldDB" id="A0A922NMJ0"/>
<gene>
    <name evidence="2" type="ORF">Ptr86124_002701</name>
</gene>
<accession>A0A922NMJ0</accession>
<feature type="compositionally biased region" description="Acidic residues" evidence="1">
    <location>
        <begin position="43"/>
        <end position="55"/>
    </location>
</feature>
<keyword evidence="3" id="KW-1185">Reference proteome</keyword>
<feature type="region of interest" description="Disordered" evidence="1">
    <location>
        <begin position="116"/>
        <end position="136"/>
    </location>
</feature>
<reference evidence="3" key="1">
    <citation type="journal article" date="2022" name="Microb. Genom.">
        <title>A global pangenome for the wheat fungal pathogen Pyrenophora tritici-repentis and prediction of effector protein structural homology.</title>
        <authorList>
            <person name="Moolhuijzen P.M."/>
            <person name="See P.T."/>
            <person name="Shi G."/>
            <person name="Powell H.R."/>
            <person name="Cockram J."/>
            <person name="Jorgensen L.N."/>
            <person name="Benslimane H."/>
            <person name="Strelkov S.E."/>
            <person name="Turner J."/>
            <person name="Liu Z."/>
            <person name="Moffat C.S."/>
        </authorList>
    </citation>
    <scope>NUCLEOTIDE SEQUENCE [LARGE SCALE GENOMIC DNA]</scope>
</reference>
<feature type="region of interest" description="Disordered" evidence="1">
    <location>
        <begin position="1"/>
        <end position="63"/>
    </location>
</feature>
<evidence type="ECO:0000256" key="1">
    <source>
        <dbReference type="SAM" id="MobiDB-lite"/>
    </source>
</evidence>
<sequence>MLLQSAQRDWSGPSRSEQAARTDHAKDAPRTLPTPESTPESMPEPEPEPEPELETVEMPRGWEQIPAEAEALDRRLNNALRREEISGQVSESNVLTGKRQRKTLGTYFVAFAQALQQTEPQKSRLHRDELPPPLKR</sequence>
<feature type="compositionally biased region" description="Low complexity" evidence="1">
    <location>
        <begin position="31"/>
        <end position="41"/>
    </location>
</feature>
<feature type="compositionally biased region" description="Basic and acidic residues" evidence="1">
    <location>
        <begin position="18"/>
        <end position="29"/>
    </location>
</feature>
<protein>
    <submittedName>
        <fullName evidence="2">Uncharacterized protein</fullName>
    </submittedName>
</protein>
<evidence type="ECO:0000313" key="2">
    <source>
        <dbReference type="EMBL" id="KAI1519573.1"/>
    </source>
</evidence>
<evidence type="ECO:0000313" key="3">
    <source>
        <dbReference type="Proteomes" id="UP000249757"/>
    </source>
</evidence>
<name>A0A922NMJ0_9PLEO</name>
<proteinExistence type="predicted"/>
<feature type="compositionally biased region" description="Polar residues" evidence="1">
    <location>
        <begin position="1"/>
        <end position="17"/>
    </location>
</feature>
<organism evidence="2 3">
    <name type="scientific">Pyrenophora tritici-repentis</name>
    <dbReference type="NCBI Taxonomy" id="45151"/>
    <lineage>
        <taxon>Eukaryota</taxon>
        <taxon>Fungi</taxon>
        <taxon>Dikarya</taxon>
        <taxon>Ascomycota</taxon>
        <taxon>Pezizomycotina</taxon>
        <taxon>Dothideomycetes</taxon>
        <taxon>Pleosporomycetidae</taxon>
        <taxon>Pleosporales</taxon>
        <taxon>Pleosporineae</taxon>
        <taxon>Pleosporaceae</taxon>
        <taxon>Pyrenophora</taxon>
    </lineage>
</organism>
<comment type="caution">
    <text evidence="2">The sequence shown here is derived from an EMBL/GenBank/DDBJ whole genome shotgun (WGS) entry which is preliminary data.</text>
</comment>
<dbReference type="EMBL" id="NRDI02000002">
    <property type="protein sequence ID" value="KAI1519573.1"/>
    <property type="molecule type" value="Genomic_DNA"/>
</dbReference>
<dbReference type="Proteomes" id="UP000249757">
    <property type="component" value="Unassembled WGS sequence"/>
</dbReference>